<dbReference type="PANTHER" id="PTHR11062:SF268">
    <property type="entry name" value="FAMILY PROTEIN, PUTATIVE, EXPRESSED-RELATED"/>
    <property type="match status" value="1"/>
</dbReference>
<evidence type="ECO:0000256" key="2">
    <source>
        <dbReference type="ARBA" id="ARBA00010271"/>
    </source>
</evidence>
<evidence type="ECO:0000256" key="3">
    <source>
        <dbReference type="ARBA" id="ARBA00023034"/>
    </source>
</evidence>
<dbReference type="GO" id="GO:0000139">
    <property type="term" value="C:Golgi membrane"/>
    <property type="evidence" value="ECO:0007669"/>
    <property type="project" value="UniProtKB-SubCell"/>
</dbReference>
<keyword evidence="3" id="KW-0333">Golgi apparatus</keyword>
<proteinExistence type="inferred from homology"/>
<reference evidence="5 6" key="1">
    <citation type="journal article" date="2017" name="Mol. Biol. Evol.">
        <title>The 4-celled Tetrabaena socialis nuclear genome reveals the essential components for genetic control of cell number at the origin of multicellularity in the volvocine lineage.</title>
        <authorList>
            <person name="Featherston J."/>
            <person name="Arakaki Y."/>
            <person name="Hanschen E.R."/>
            <person name="Ferris P.J."/>
            <person name="Michod R.E."/>
            <person name="Olson B.J.S.C."/>
            <person name="Nozaki H."/>
            <person name="Durand P.M."/>
        </authorList>
    </citation>
    <scope>NUCLEOTIDE SEQUENCE [LARGE SCALE GENOMIC DNA]</scope>
    <source>
        <strain evidence="5 6">NIES-571</strain>
    </source>
</reference>
<protein>
    <submittedName>
        <fullName evidence="5">Putative glucuronosyltransferase</fullName>
    </submittedName>
</protein>
<feature type="domain" description="EGF-like" evidence="4">
    <location>
        <begin position="127"/>
        <end position="138"/>
    </location>
</feature>
<dbReference type="GO" id="GO:0016757">
    <property type="term" value="F:glycosyltransferase activity"/>
    <property type="evidence" value="ECO:0007669"/>
    <property type="project" value="InterPro"/>
</dbReference>
<gene>
    <name evidence="5" type="ORF">TSOC_001918</name>
</gene>
<comment type="subcellular location">
    <subcellularLocation>
        <location evidence="1">Golgi apparatus membrane</location>
        <topology evidence="1">Single-pass type II membrane protein</topology>
    </subcellularLocation>
</comment>
<dbReference type="AlphaFoldDB" id="A0A2J8AFL1"/>
<dbReference type="PROSITE" id="PS00022">
    <property type="entry name" value="EGF_1"/>
    <property type="match status" value="1"/>
</dbReference>
<keyword evidence="5" id="KW-0808">Transferase</keyword>
<keyword evidence="6" id="KW-1185">Reference proteome</keyword>
<organism evidence="5 6">
    <name type="scientific">Tetrabaena socialis</name>
    <dbReference type="NCBI Taxonomy" id="47790"/>
    <lineage>
        <taxon>Eukaryota</taxon>
        <taxon>Viridiplantae</taxon>
        <taxon>Chlorophyta</taxon>
        <taxon>core chlorophytes</taxon>
        <taxon>Chlorophyceae</taxon>
        <taxon>CS clade</taxon>
        <taxon>Chlamydomonadales</taxon>
        <taxon>Tetrabaenaceae</taxon>
        <taxon>Tetrabaena</taxon>
    </lineage>
</organism>
<accession>A0A2J8AFL1</accession>
<evidence type="ECO:0000259" key="4">
    <source>
        <dbReference type="PROSITE" id="PS00022"/>
    </source>
</evidence>
<comment type="caution">
    <text evidence="5">The sequence shown here is derived from an EMBL/GenBank/DDBJ whole genome shotgun (WGS) entry which is preliminary data.</text>
</comment>
<dbReference type="Gene3D" id="2.10.25.10">
    <property type="entry name" value="Laminin"/>
    <property type="match status" value="1"/>
</dbReference>
<evidence type="ECO:0000313" key="6">
    <source>
        <dbReference type="Proteomes" id="UP000236333"/>
    </source>
</evidence>
<dbReference type="InterPro" id="IPR004263">
    <property type="entry name" value="Exostosin"/>
</dbReference>
<evidence type="ECO:0000256" key="1">
    <source>
        <dbReference type="ARBA" id="ARBA00004323"/>
    </source>
</evidence>
<dbReference type="Pfam" id="PF03016">
    <property type="entry name" value="Exostosin_GT47"/>
    <property type="match status" value="1"/>
</dbReference>
<dbReference type="EMBL" id="PGGS01000033">
    <property type="protein sequence ID" value="PNH11304.1"/>
    <property type="molecule type" value="Genomic_DNA"/>
</dbReference>
<dbReference type="Proteomes" id="UP000236333">
    <property type="component" value="Unassembled WGS sequence"/>
</dbReference>
<dbReference type="InterPro" id="IPR000742">
    <property type="entry name" value="EGF"/>
</dbReference>
<dbReference type="Pfam" id="PF23106">
    <property type="entry name" value="EGF_Teneurin"/>
    <property type="match status" value="1"/>
</dbReference>
<dbReference type="OrthoDB" id="1924787at2759"/>
<evidence type="ECO:0000313" key="5">
    <source>
        <dbReference type="EMBL" id="PNH11304.1"/>
    </source>
</evidence>
<name>A0A2J8AFL1_9CHLO</name>
<dbReference type="PANTHER" id="PTHR11062">
    <property type="entry name" value="EXOSTOSIN HEPARAN SULFATE GLYCOSYLTRANSFERASE -RELATED"/>
    <property type="match status" value="1"/>
</dbReference>
<dbReference type="InterPro" id="IPR040911">
    <property type="entry name" value="Exostosin_GT47"/>
</dbReference>
<sequence length="619" mass="70693">MSYHTCDVPAGYCNDDLALCMCGYDSKFRYIPAPEGSPPWSPPVQWGRPMMGCQLGVDKDGAKLDWGRADLTYEDVYGPAGWCNNLENRRCGCAWDGNAWPCDGSIRFESVCANQCSGHGECHMGFCRCHANWYGQDCSRKRAGTDMEPGFLDEGPNNRSWLNPAVRMPPAALPTPATPTRPRPLIFVYDMPPEYNSRFLQYRFGGDNCVWRRFNEHNDSFAISSIYGIEMHMHEMMLQSDHRTFDPEEADFFYVPMYYTCYLWPIMGWADFPWWHAPTGHRPMHVHNMISEMHEWLSTKHPWWNRRGGRDHIWLTPHDEGACYMPTHVYNKSIILTHWGRMDADHTSGTAYGSDDYSIAAEPTFVAAGWKGMDWQEKRAGHPCYDPKKDLVIPDFKIPAHFRGSPLMGSPPLERDILLYFRGECPSRSAIGPHALGARQSYAHKLDWVAKHKIYIGTSDTIPGPYSEHLSRSKFCLVAPGDGFSPRLEDSILHGCVPMIVMDDVHAVFEGILDYASFSVRVRQAELQQVPEILGAISPDRLLMFQRNLARVWHRFAYGTGPVMRRTMAQVYAENAHNTPASNFSLADTPFRPLTHYPHANDAFSTILQWLHHRIDDTR</sequence>
<comment type="similarity">
    <text evidence="2">Belongs to the glycosyltransferase 47 family.</text>
</comment>